<feature type="compositionally biased region" description="Basic and acidic residues" evidence="1">
    <location>
        <begin position="60"/>
        <end position="69"/>
    </location>
</feature>
<dbReference type="Proteomes" id="UP000005237">
    <property type="component" value="Unassembled WGS sequence"/>
</dbReference>
<feature type="region of interest" description="Disordered" evidence="1">
    <location>
        <begin position="1"/>
        <end position="24"/>
    </location>
</feature>
<name>A0A8R1II19_CAEJA</name>
<proteinExistence type="predicted"/>
<organism evidence="2 3">
    <name type="scientific">Caenorhabditis japonica</name>
    <dbReference type="NCBI Taxonomy" id="281687"/>
    <lineage>
        <taxon>Eukaryota</taxon>
        <taxon>Metazoa</taxon>
        <taxon>Ecdysozoa</taxon>
        <taxon>Nematoda</taxon>
        <taxon>Chromadorea</taxon>
        <taxon>Rhabditida</taxon>
        <taxon>Rhabditina</taxon>
        <taxon>Rhabditomorpha</taxon>
        <taxon>Rhabditoidea</taxon>
        <taxon>Rhabditidae</taxon>
        <taxon>Peloderinae</taxon>
        <taxon>Caenorhabditis</taxon>
    </lineage>
</organism>
<reference evidence="3" key="1">
    <citation type="submission" date="2010-08" db="EMBL/GenBank/DDBJ databases">
        <authorList>
            <consortium name="Caenorhabditis japonica Sequencing Consortium"/>
            <person name="Wilson R.K."/>
        </authorList>
    </citation>
    <scope>NUCLEOTIDE SEQUENCE [LARGE SCALE GENOMIC DNA]</scope>
    <source>
        <strain evidence="3">DF5081</strain>
    </source>
</reference>
<feature type="compositionally biased region" description="Polar residues" evidence="1">
    <location>
        <begin position="73"/>
        <end position="85"/>
    </location>
</feature>
<feature type="region of interest" description="Disordered" evidence="1">
    <location>
        <begin position="52"/>
        <end position="105"/>
    </location>
</feature>
<evidence type="ECO:0000256" key="1">
    <source>
        <dbReference type="SAM" id="MobiDB-lite"/>
    </source>
</evidence>
<reference evidence="2" key="2">
    <citation type="submission" date="2022-06" db="UniProtKB">
        <authorList>
            <consortium name="EnsemblMetazoa"/>
        </authorList>
    </citation>
    <scope>IDENTIFICATION</scope>
    <source>
        <strain evidence="2">DF5081</strain>
    </source>
</reference>
<protein>
    <submittedName>
        <fullName evidence="2">Uncharacterized protein</fullName>
    </submittedName>
</protein>
<dbReference type="AlphaFoldDB" id="A0A8R1II19"/>
<dbReference type="EnsemblMetazoa" id="CJA34287.1">
    <property type="protein sequence ID" value="CJA34287.1"/>
    <property type="gene ID" value="WBGene00210134"/>
</dbReference>
<sequence length="157" mass="17373">MLTSPDRPGSSGAESVSLLSEDDDEKCTFYKPRPFMERLDLSHLGPVDVFQSVEDGECSGNEKHRHGEDDNQGETSQAINSTPRRNLNFELPRSPRTDATSADRNAELRRLRRKSIESPRSFLNGLSGVESLPAVIAAVKKDNRVILPSQILLVSLV</sequence>
<evidence type="ECO:0000313" key="2">
    <source>
        <dbReference type="EnsemblMetazoa" id="CJA34287.1"/>
    </source>
</evidence>
<evidence type="ECO:0000313" key="3">
    <source>
        <dbReference type="Proteomes" id="UP000005237"/>
    </source>
</evidence>
<keyword evidence="3" id="KW-1185">Reference proteome</keyword>
<accession>A0A8R1II19</accession>